<dbReference type="InterPro" id="IPR052433">
    <property type="entry name" value="X-Pro_dipept-like"/>
</dbReference>
<evidence type="ECO:0000256" key="1">
    <source>
        <dbReference type="ARBA" id="ARBA00001424"/>
    </source>
</evidence>
<evidence type="ECO:0000256" key="2">
    <source>
        <dbReference type="ARBA" id="ARBA00001936"/>
    </source>
</evidence>
<evidence type="ECO:0000256" key="6">
    <source>
        <dbReference type="ARBA" id="ARBA00022801"/>
    </source>
</evidence>
<dbReference type="EC" id="3.4.11.9" evidence="4"/>
<comment type="caution">
    <text evidence="10">The sequence shown here is derived from an EMBL/GenBank/DDBJ whole genome shotgun (WGS) entry which is preliminary data.</text>
</comment>
<proteinExistence type="inferred from homology"/>
<reference evidence="10" key="2">
    <citation type="submission" date="2022-01" db="EMBL/GenBank/DDBJ databases">
        <authorList>
            <person name="Zivanovic Y."/>
            <person name="Moreira D."/>
            <person name="Lopez-Garcia P."/>
        </authorList>
    </citation>
    <scope>NUCLEOTIDE SEQUENCE</scope>
    <source>
        <strain evidence="10">G9</strain>
    </source>
</reference>
<keyword evidence="7" id="KW-0464">Manganese</keyword>
<comment type="catalytic activity">
    <reaction evidence="1">
        <text>Release of any N-terminal amino acid, including proline, that is linked to proline, even from a dipeptide or tripeptide.</text>
        <dbReference type="EC" id="3.4.11.9"/>
    </reaction>
</comment>
<evidence type="ECO:0000256" key="5">
    <source>
        <dbReference type="ARBA" id="ARBA00022723"/>
    </source>
</evidence>
<evidence type="ECO:0000256" key="7">
    <source>
        <dbReference type="ARBA" id="ARBA00023211"/>
    </source>
</evidence>
<dbReference type="InterPro" id="IPR001131">
    <property type="entry name" value="Peptidase_M24B_aminopep-P_CS"/>
</dbReference>
<dbReference type="InterPro" id="IPR036005">
    <property type="entry name" value="Creatinase/aminopeptidase-like"/>
</dbReference>
<accession>A0ABT6EY27</accession>
<dbReference type="CDD" id="cd01087">
    <property type="entry name" value="Prolidase"/>
    <property type="match status" value="1"/>
</dbReference>
<dbReference type="Proteomes" id="UP001154265">
    <property type="component" value="Unassembled WGS sequence"/>
</dbReference>
<dbReference type="SMART" id="SM01011">
    <property type="entry name" value="AMP_N"/>
    <property type="match status" value="1"/>
</dbReference>
<organism evidence="10 11">
    <name type="scientific">Candidatus Synechococcus calcipolaris G9</name>
    <dbReference type="NCBI Taxonomy" id="1497997"/>
    <lineage>
        <taxon>Bacteria</taxon>
        <taxon>Bacillati</taxon>
        <taxon>Cyanobacteriota</taxon>
        <taxon>Cyanophyceae</taxon>
        <taxon>Synechococcales</taxon>
        <taxon>Synechococcaceae</taxon>
        <taxon>Synechococcus</taxon>
    </lineage>
</organism>
<keyword evidence="5 8" id="KW-0479">Metal-binding</keyword>
<dbReference type="Pfam" id="PF05195">
    <property type="entry name" value="AMP_N"/>
    <property type="match status" value="1"/>
</dbReference>
<keyword evidence="11" id="KW-1185">Reference proteome</keyword>
<comment type="similarity">
    <text evidence="3 8">Belongs to the peptidase M24B family.</text>
</comment>
<dbReference type="SUPFAM" id="SSF55920">
    <property type="entry name" value="Creatinase/aminopeptidase"/>
    <property type="match status" value="1"/>
</dbReference>
<evidence type="ECO:0000313" key="10">
    <source>
        <dbReference type="EMBL" id="MDG2990717.1"/>
    </source>
</evidence>
<reference evidence="10" key="1">
    <citation type="journal article" date="2022" name="Genome Biol. Evol.">
        <title>A New Gene Family Diagnostic for Intracellular Biomineralization of Amorphous Ca Carbonates by Cyanobacteria.</title>
        <authorList>
            <person name="Benzerara K."/>
            <person name="Duprat E."/>
            <person name="Bitard-Feildel T."/>
            <person name="Caumes G."/>
            <person name="Cassier-Chauvat C."/>
            <person name="Chauvat F."/>
            <person name="Dezi M."/>
            <person name="Diop S.I."/>
            <person name="Gaschignard G."/>
            <person name="Gorgen S."/>
            <person name="Gugger M."/>
            <person name="Lopez-Garcia P."/>
            <person name="Millet M."/>
            <person name="Skouri-Panet F."/>
            <person name="Moreira D."/>
            <person name="Callebaut I."/>
        </authorList>
    </citation>
    <scope>NUCLEOTIDE SEQUENCE</scope>
    <source>
        <strain evidence="10">G9</strain>
    </source>
</reference>
<dbReference type="PANTHER" id="PTHR43226:SF4">
    <property type="entry name" value="XAA-PRO AMINOPEPTIDASE 3"/>
    <property type="match status" value="1"/>
</dbReference>
<evidence type="ECO:0000256" key="8">
    <source>
        <dbReference type="RuleBase" id="RU000590"/>
    </source>
</evidence>
<dbReference type="GO" id="GO:0004177">
    <property type="term" value="F:aminopeptidase activity"/>
    <property type="evidence" value="ECO:0007669"/>
    <property type="project" value="UniProtKB-KW"/>
</dbReference>
<evidence type="ECO:0000256" key="4">
    <source>
        <dbReference type="ARBA" id="ARBA00012574"/>
    </source>
</evidence>
<sequence length="440" mass="49025">MIEIDYHQRRKQLLEKIGSGVAVFASAPMAVMHNDVEYNFRQDSDFYYLTGFNEPRGVAIFAPNHPEHQFILFVQPKDLAKEIWTGARVGVAAAQEQYGADQAYAIGDLDEHLASYLKTGDKIYYHFGRDRRLNEQILGHYQRLLTTYAKRGTGPLGIADPGPLLAPMRQIKTEAELDLIRRAIAISAEAHNLAREMAQPGCYEYEIQAEMEHLFRLRGGDGPAYPSIVASGPNACVLHYTENSRQMEAGDLLLIDAGCAYRYYNADITRTFGVGRPLSEEQRVLYELVLAAQKAAIDQVQPGNTYDQIHDAAVQVIVEGLVDLGLLAGDIDTLINEGKDEQKQKYRTFFMHGTGHWLGLDVHDVGIYKHNKDTWISLQPGHLLTVEPGIYIHPEAEPAEGQPAIGDRWRGIGIRIEDDVLVTAAGPSVLTSDVPKELMS</sequence>
<dbReference type="PANTHER" id="PTHR43226">
    <property type="entry name" value="XAA-PRO AMINOPEPTIDASE 3"/>
    <property type="match status" value="1"/>
</dbReference>
<dbReference type="Gene3D" id="3.90.230.10">
    <property type="entry name" value="Creatinase/methionine aminopeptidase superfamily"/>
    <property type="match status" value="1"/>
</dbReference>
<feature type="domain" description="Aminopeptidase P N-terminal" evidence="9">
    <location>
        <begin position="2"/>
        <end position="134"/>
    </location>
</feature>
<protein>
    <recommendedName>
        <fullName evidence="4">Xaa-Pro aminopeptidase</fullName>
        <ecNumber evidence="4">3.4.11.9</ecNumber>
    </recommendedName>
</protein>
<dbReference type="Gene3D" id="3.40.350.10">
    <property type="entry name" value="Creatinase/prolidase N-terminal domain"/>
    <property type="match status" value="1"/>
</dbReference>
<keyword evidence="6" id="KW-0378">Hydrolase</keyword>
<dbReference type="EMBL" id="JAKKUT010000002">
    <property type="protein sequence ID" value="MDG2990717.1"/>
    <property type="molecule type" value="Genomic_DNA"/>
</dbReference>
<name>A0ABT6EY27_9SYNE</name>
<dbReference type="SUPFAM" id="SSF53092">
    <property type="entry name" value="Creatinase/prolidase N-terminal domain"/>
    <property type="match status" value="1"/>
</dbReference>
<gene>
    <name evidence="10" type="ORF">L3556_07185</name>
</gene>
<evidence type="ECO:0000259" key="9">
    <source>
        <dbReference type="SMART" id="SM01011"/>
    </source>
</evidence>
<evidence type="ECO:0000313" key="11">
    <source>
        <dbReference type="Proteomes" id="UP001154265"/>
    </source>
</evidence>
<dbReference type="InterPro" id="IPR029149">
    <property type="entry name" value="Creatin/AminoP/Spt16_N"/>
</dbReference>
<dbReference type="Pfam" id="PF00557">
    <property type="entry name" value="Peptidase_M24"/>
    <property type="match status" value="1"/>
</dbReference>
<comment type="cofactor">
    <cofactor evidence="2">
        <name>Mn(2+)</name>
        <dbReference type="ChEBI" id="CHEBI:29035"/>
    </cofactor>
</comment>
<keyword evidence="10" id="KW-0645">Protease</keyword>
<dbReference type="InterPro" id="IPR007865">
    <property type="entry name" value="Aminopep_P_N"/>
</dbReference>
<dbReference type="InterPro" id="IPR000994">
    <property type="entry name" value="Pept_M24"/>
</dbReference>
<dbReference type="PROSITE" id="PS00491">
    <property type="entry name" value="PROLINE_PEPTIDASE"/>
    <property type="match status" value="1"/>
</dbReference>
<keyword evidence="10" id="KW-0031">Aminopeptidase</keyword>
<evidence type="ECO:0000256" key="3">
    <source>
        <dbReference type="ARBA" id="ARBA00008766"/>
    </source>
</evidence>